<dbReference type="EnsemblPlants" id="AES62696">
    <property type="protein sequence ID" value="AES62696"/>
    <property type="gene ID" value="MTR_1g105010"/>
</dbReference>
<dbReference type="SUPFAM" id="SSF47762">
    <property type="entry name" value="PAH2 domain"/>
    <property type="match status" value="1"/>
</dbReference>
<dbReference type="EMBL" id="PSQE01000001">
    <property type="protein sequence ID" value="RHN82066.1"/>
    <property type="molecule type" value="Genomic_DNA"/>
</dbReference>
<dbReference type="PANTHER" id="PTHR12346:SF0">
    <property type="entry name" value="SIN3A, ISOFORM G"/>
    <property type="match status" value="1"/>
</dbReference>
<dbReference type="InterPro" id="IPR036600">
    <property type="entry name" value="PAH_sf"/>
</dbReference>
<reference evidence="6 9" key="1">
    <citation type="journal article" date="2011" name="Nature">
        <title>The Medicago genome provides insight into the evolution of rhizobial symbioses.</title>
        <authorList>
            <person name="Young N.D."/>
            <person name="Debelle F."/>
            <person name="Oldroyd G.E."/>
            <person name="Geurts R."/>
            <person name="Cannon S.B."/>
            <person name="Udvardi M.K."/>
            <person name="Benedito V.A."/>
            <person name="Mayer K.F."/>
            <person name="Gouzy J."/>
            <person name="Schoof H."/>
            <person name="Van de Peer Y."/>
            <person name="Proost S."/>
            <person name="Cook D.R."/>
            <person name="Meyers B.C."/>
            <person name="Spannagl M."/>
            <person name="Cheung F."/>
            <person name="De Mita S."/>
            <person name="Krishnakumar V."/>
            <person name="Gundlach H."/>
            <person name="Zhou S."/>
            <person name="Mudge J."/>
            <person name="Bharti A.K."/>
            <person name="Murray J.D."/>
            <person name="Naoumkina M.A."/>
            <person name="Rosen B."/>
            <person name="Silverstein K.A."/>
            <person name="Tang H."/>
            <person name="Rombauts S."/>
            <person name="Zhao P.X."/>
            <person name="Zhou P."/>
            <person name="Barbe V."/>
            <person name="Bardou P."/>
            <person name="Bechner M."/>
            <person name="Bellec A."/>
            <person name="Berger A."/>
            <person name="Berges H."/>
            <person name="Bidwell S."/>
            <person name="Bisseling T."/>
            <person name="Choisne N."/>
            <person name="Couloux A."/>
            <person name="Denny R."/>
            <person name="Deshpande S."/>
            <person name="Dai X."/>
            <person name="Doyle J.J."/>
            <person name="Dudez A.M."/>
            <person name="Farmer A.D."/>
            <person name="Fouteau S."/>
            <person name="Franken C."/>
            <person name="Gibelin C."/>
            <person name="Gish J."/>
            <person name="Goldstein S."/>
            <person name="Gonzalez A.J."/>
            <person name="Green P.J."/>
            <person name="Hallab A."/>
            <person name="Hartog M."/>
            <person name="Hua A."/>
            <person name="Humphray S.J."/>
            <person name="Jeong D.H."/>
            <person name="Jing Y."/>
            <person name="Jocker A."/>
            <person name="Kenton S.M."/>
            <person name="Kim D.J."/>
            <person name="Klee K."/>
            <person name="Lai H."/>
            <person name="Lang C."/>
            <person name="Lin S."/>
            <person name="Macmil S.L."/>
            <person name="Magdelenat G."/>
            <person name="Matthews L."/>
            <person name="McCorrison J."/>
            <person name="Monaghan E.L."/>
            <person name="Mun J.H."/>
            <person name="Najar F.Z."/>
            <person name="Nicholson C."/>
            <person name="Noirot C."/>
            <person name="O'Bleness M."/>
            <person name="Paule C.R."/>
            <person name="Poulain J."/>
            <person name="Prion F."/>
            <person name="Qin B."/>
            <person name="Qu C."/>
            <person name="Retzel E.F."/>
            <person name="Riddle C."/>
            <person name="Sallet E."/>
            <person name="Samain S."/>
            <person name="Samson N."/>
            <person name="Sanders I."/>
            <person name="Saurat O."/>
            <person name="Scarpelli C."/>
            <person name="Schiex T."/>
            <person name="Segurens B."/>
            <person name="Severin A.J."/>
            <person name="Sherrier D.J."/>
            <person name="Shi R."/>
            <person name="Sims S."/>
            <person name="Singer S.R."/>
            <person name="Sinharoy S."/>
            <person name="Sterck L."/>
            <person name="Viollet A."/>
            <person name="Wang B.B."/>
            <person name="Wang K."/>
            <person name="Wang M."/>
            <person name="Wang X."/>
            <person name="Warfsmann J."/>
            <person name="Weissenbach J."/>
            <person name="White D.D."/>
            <person name="White J.D."/>
            <person name="Wiley G.B."/>
            <person name="Wincker P."/>
            <person name="Xing Y."/>
            <person name="Yang L."/>
            <person name="Yao Z."/>
            <person name="Ying F."/>
            <person name="Zhai J."/>
            <person name="Zhou L."/>
            <person name="Zuber A."/>
            <person name="Denarie J."/>
            <person name="Dixon R.A."/>
            <person name="May G.D."/>
            <person name="Schwartz D.C."/>
            <person name="Rogers J."/>
            <person name="Quetier F."/>
            <person name="Town C.D."/>
            <person name="Roe B.A."/>
        </authorList>
    </citation>
    <scope>NUCLEOTIDE SEQUENCE [LARGE SCALE GENOMIC DNA]</scope>
    <source>
        <strain evidence="6">A17</strain>
        <strain evidence="8 9">cv. Jemalong A17</strain>
    </source>
</reference>
<protein>
    <submittedName>
        <fullName evidence="6">Paired amphipathic helix protein</fullName>
    </submittedName>
    <submittedName>
        <fullName evidence="7">Putative transcription regulator Others family</fullName>
    </submittedName>
</protein>
<evidence type="ECO:0000313" key="8">
    <source>
        <dbReference type="EnsemblPlants" id="AES62696"/>
    </source>
</evidence>
<dbReference type="GO" id="GO:0005634">
    <property type="term" value="C:nucleus"/>
    <property type="evidence" value="ECO:0007669"/>
    <property type="project" value="UniProtKB-SubCell"/>
</dbReference>
<reference evidence="7" key="4">
    <citation type="journal article" date="2018" name="Nat. Plants">
        <title>Whole-genome landscape of Medicago truncatula symbiotic genes.</title>
        <authorList>
            <person name="Pecrix Y."/>
            <person name="Gamas P."/>
            <person name="Carrere S."/>
        </authorList>
    </citation>
    <scope>NUCLEOTIDE SEQUENCE</scope>
    <source>
        <tissue evidence="7">Leaves</tissue>
    </source>
</reference>
<dbReference type="Proteomes" id="UP000265566">
    <property type="component" value="Chromosome 1"/>
</dbReference>
<dbReference type="HOGENOM" id="CLU_2064948_0_0_1"/>
<evidence type="ECO:0000313" key="9">
    <source>
        <dbReference type="Proteomes" id="UP000002051"/>
    </source>
</evidence>
<name>G7IE26_MEDTR</name>
<reference evidence="8" key="3">
    <citation type="submission" date="2015-04" db="UniProtKB">
        <authorList>
            <consortium name="EnsemblPlants"/>
        </authorList>
    </citation>
    <scope>IDENTIFICATION</scope>
    <source>
        <strain evidence="8">cv. Jemalong A17</strain>
    </source>
</reference>
<dbReference type="AlphaFoldDB" id="G7IE26"/>
<accession>G7IE26</accession>
<organism evidence="6 9">
    <name type="scientific">Medicago truncatula</name>
    <name type="common">Barrel medic</name>
    <name type="synonym">Medicago tribuloides</name>
    <dbReference type="NCBI Taxonomy" id="3880"/>
    <lineage>
        <taxon>Eukaryota</taxon>
        <taxon>Viridiplantae</taxon>
        <taxon>Streptophyta</taxon>
        <taxon>Embryophyta</taxon>
        <taxon>Tracheophyta</taxon>
        <taxon>Spermatophyta</taxon>
        <taxon>Magnoliopsida</taxon>
        <taxon>eudicotyledons</taxon>
        <taxon>Gunneridae</taxon>
        <taxon>Pentapetalae</taxon>
        <taxon>rosids</taxon>
        <taxon>fabids</taxon>
        <taxon>Fabales</taxon>
        <taxon>Fabaceae</taxon>
        <taxon>Papilionoideae</taxon>
        <taxon>50 kb inversion clade</taxon>
        <taxon>NPAAA clade</taxon>
        <taxon>Hologalegina</taxon>
        <taxon>IRL clade</taxon>
        <taxon>Trifolieae</taxon>
        <taxon>Medicago</taxon>
    </lineage>
</organism>
<evidence type="ECO:0000256" key="1">
    <source>
        <dbReference type="ARBA" id="ARBA00004123"/>
    </source>
</evidence>
<dbReference type="GO" id="GO:0003714">
    <property type="term" value="F:transcription corepressor activity"/>
    <property type="evidence" value="ECO:0007669"/>
    <property type="project" value="InterPro"/>
</dbReference>
<dbReference type="PANTHER" id="PTHR12346">
    <property type="entry name" value="SIN3B-RELATED"/>
    <property type="match status" value="1"/>
</dbReference>
<feature type="region of interest" description="Disordered" evidence="5">
    <location>
        <begin position="81"/>
        <end position="119"/>
    </location>
</feature>
<dbReference type="Pfam" id="PF02671">
    <property type="entry name" value="PAH"/>
    <property type="match status" value="1"/>
</dbReference>
<dbReference type="eggNOG" id="KOG4204">
    <property type="taxonomic scope" value="Eukaryota"/>
</dbReference>
<gene>
    <name evidence="6" type="ordered locus">MTR_1g105010</name>
    <name evidence="7" type="ORF">MtrunA17_Chr1g0205861</name>
</gene>
<evidence type="ECO:0000256" key="4">
    <source>
        <dbReference type="PROSITE-ProRule" id="PRU00810"/>
    </source>
</evidence>
<dbReference type="Gramene" id="rna6183">
    <property type="protein sequence ID" value="RHN82066.1"/>
    <property type="gene ID" value="gene6183"/>
</dbReference>
<dbReference type="FunFam" id="1.20.1160.11:FF:000001">
    <property type="entry name" value="Paired amphipathic helix protein Sin3"/>
    <property type="match status" value="1"/>
</dbReference>
<keyword evidence="9" id="KW-1185">Reference proteome</keyword>
<evidence type="ECO:0000256" key="5">
    <source>
        <dbReference type="SAM" id="MobiDB-lite"/>
    </source>
</evidence>
<evidence type="ECO:0000313" key="6">
    <source>
        <dbReference type="EMBL" id="AES62696.1"/>
    </source>
</evidence>
<proteinExistence type="predicted"/>
<sequence>MDKDGDAGQKLLTMEEAIAFVSDVKVKFQDKREKYNEFLKILGDYRAQIIDIEGVTTRIEDLFKGHSDLILKFKYFLPNRSGISDDTEEKEEDSEQNPPDRLGSPTQEVKLLSQKTDTI</sequence>
<comment type="subcellular location">
    <subcellularLocation>
        <location evidence="1 4">Nucleus</location>
    </subcellularLocation>
</comment>
<dbReference type="OMA" id="QREEYYM"/>
<dbReference type="PaxDb" id="3880-AES62696"/>
<dbReference type="InterPro" id="IPR003822">
    <property type="entry name" value="PAH"/>
</dbReference>
<dbReference type="PROSITE" id="PS51477">
    <property type="entry name" value="PAH"/>
    <property type="match status" value="1"/>
</dbReference>
<keyword evidence="2" id="KW-0678">Repressor</keyword>
<evidence type="ECO:0000313" key="7">
    <source>
        <dbReference type="EMBL" id="RHN82066.1"/>
    </source>
</evidence>
<evidence type="ECO:0000256" key="3">
    <source>
        <dbReference type="ARBA" id="ARBA00023242"/>
    </source>
</evidence>
<dbReference type="InterPro" id="IPR039774">
    <property type="entry name" value="Sin3-like"/>
</dbReference>
<feature type="compositionally biased region" description="Acidic residues" evidence="5">
    <location>
        <begin position="85"/>
        <end position="95"/>
    </location>
</feature>
<dbReference type="EMBL" id="CM001217">
    <property type="protein sequence ID" value="AES62696.1"/>
    <property type="molecule type" value="Genomic_DNA"/>
</dbReference>
<keyword evidence="3 4" id="KW-0539">Nucleus</keyword>
<reference evidence="6 9" key="2">
    <citation type="journal article" date="2014" name="BMC Genomics">
        <title>An improved genome release (version Mt4.0) for the model legume Medicago truncatula.</title>
        <authorList>
            <person name="Tang H."/>
            <person name="Krishnakumar V."/>
            <person name="Bidwell S."/>
            <person name="Rosen B."/>
            <person name="Chan A."/>
            <person name="Zhou S."/>
            <person name="Gentzbittel L."/>
            <person name="Childs K.L."/>
            <person name="Yandell M."/>
            <person name="Gundlach H."/>
            <person name="Mayer K.F."/>
            <person name="Schwartz D.C."/>
            <person name="Town C.D."/>
        </authorList>
    </citation>
    <scope>GENOME REANNOTATION</scope>
    <source>
        <strain evidence="8 9">cv. Jemalong A17</strain>
    </source>
</reference>
<evidence type="ECO:0000256" key="2">
    <source>
        <dbReference type="ARBA" id="ARBA00022491"/>
    </source>
</evidence>
<dbReference type="Proteomes" id="UP000002051">
    <property type="component" value="Unassembled WGS sequence"/>
</dbReference>
<dbReference type="STRING" id="3880.G7IE26"/>
<dbReference type="Gene3D" id="1.20.1160.11">
    <property type="entry name" value="Paired amphipathic helix"/>
    <property type="match status" value="1"/>
</dbReference>